<evidence type="ECO:0000256" key="1">
    <source>
        <dbReference type="ARBA" id="ARBA00023015"/>
    </source>
</evidence>
<evidence type="ECO:0000256" key="2">
    <source>
        <dbReference type="ARBA" id="ARBA00023125"/>
    </source>
</evidence>
<dbReference type="GO" id="GO:0003677">
    <property type="term" value="F:DNA binding"/>
    <property type="evidence" value="ECO:0007669"/>
    <property type="project" value="UniProtKB-KW"/>
</dbReference>
<dbReference type="PANTHER" id="PTHR33154:SF33">
    <property type="entry name" value="TRANSCRIPTIONAL REPRESSOR SDPR"/>
    <property type="match status" value="1"/>
</dbReference>
<dbReference type="PRINTS" id="PR00778">
    <property type="entry name" value="HTHARSR"/>
</dbReference>
<dbReference type="InterPro" id="IPR036390">
    <property type="entry name" value="WH_DNA-bd_sf"/>
</dbReference>
<name>A0A1I2E6M7_9BACL</name>
<keyword evidence="3" id="KW-0804">Transcription</keyword>
<dbReference type="OrthoDB" id="9799175at2"/>
<evidence type="ECO:0000259" key="4">
    <source>
        <dbReference type="PROSITE" id="PS50987"/>
    </source>
</evidence>
<protein>
    <submittedName>
        <fullName evidence="5">DNA-binding transcriptional regulator, ArsR family</fullName>
    </submittedName>
</protein>
<evidence type="ECO:0000313" key="5">
    <source>
        <dbReference type="EMBL" id="SFE88592.1"/>
    </source>
</evidence>
<dbReference type="SMART" id="SM00418">
    <property type="entry name" value="HTH_ARSR"/>
    <property type="match status" value="1"/>
</dbReference>
<dbReference type="InterPro" id="IPR036388">
    <property type="entry name" value="WH-like_DNA-bd_sf"/>
</dbReference>
<evidence type="ECO:0000256" key="3">
    <source>
        <dbReference type="ARBA" id="ARBA00023163"/>
    </source>
</evidence>
<dbReference type="InterPro" id="IPR051081">
    <property type="entry name" value="HTH_MetalResp_TranReg"/>
</dbReference>
<dbReference type="Gene3D" id="1.10.10.10">
    <property type="entry name" value="Winged helix-like DNA-binding domain superfamily/Winged helix DNA-binding domain"/>
    <property type="match status" value="1"/>
</dbReference>
<dbReference type="InterPro" id="IPR001845">
    <property type="entry name" value="HTH_ArsR_DNA-bd_dom"/>
</dbReference>
<keyword evidence="1" id="KW-0805">Transcription regulation</keyword>
<dbReference type="Pfam" id="PF12840">
    <property type="entry name" value="HTH_20"/>
    <property type="match status" value="1"/>
</dbReference>
<dbReference type="RefSeq" id="WP_046228973.1">
    <property type="nucleotide sequence ID" value="NZ_FONN01000008.1"/>
</dbReference>
<dbReference type="AlphaFoldDB" id="A0A1I2E6M7"/>
<dbReference type="Proteomes" id="UP000183410">
    <property type="component" value="Unassembled WGS sequence"/>
</dbReference>
<evidence type="ECO:0000313" key="6">
    <source>
        <dbReference type="Proteomes" id="UP000183410"/>
    </source>
</evidence>
<keyword evidence="2 5" id="KW-0238">DNA-binding</keyword>
<dbReference type="InterPro" id="IPR011991">
    <property type="entry name" value="ArsR-like_HTH"/>
</dbReference>
<gene>
    <name evidence="5" type="ORF">SAMN04487969_108224</name>
</gene>
<dbReference type="PROSITE" id="PS50987">
    <property type="entry name" value="HTH_ARSR_2"/>
    <property type="match status" value="1"/>
</dbReference>
<proteinExistence type="predicted"/>
<organism evidence="5 6">
    <name type="scientific">Paenibacillus algorifonticola</name>
    <dbReference type="NCBI Taxonomy" id="684063"/>
    <lineage>
        <taxon>Bacteria</taxon>
        <taxon>Bacillati</taxon>
        <taxon>Bacillota</taxon>
        <taxon>Bacilli</taxon>
        <taxon>Bacillales</taxon>
        <taxon>Paenibacillaceae</taxon>
        <taxon>Paenibacillus</taxon>
    </lineage>
</organism>
<sequence length="109" mass="12771">MDATTFSALSDPTRLRIMELLVDGSLTVGEIADRLHIRQPQASKHLRILLEAGLVEVQAAANRRYYKLRVEPLQAMDSWLETYRSLWSERFDKLDLYLQQLKERDRKPN</sequence>
<reference evidence="6" key="1">
    <citation type="submission" date="2016-10" db="EMBL/GenBank/DDBJ databases">
        <authorList>
            <person name="Varghese N."/>
            <person name="Submissions S."/>
        </authorList>
    </citation>
    <scope>NUCLEOTIDE SEQUENCE [LARGE SCALE GENOMIC DNA]</scope>
    <source>
        <strain evidence="6">CGMCC 1.10223</strain>
    </source>
</reference>
<feature type="domain" description="HTH arsR-type" evidence="4">
    <location>
        <begin position="1"/>
        <end position="88"/>
    </location>
</feature>
<dbReference type="CDD" id="cd00090">
    <property type="entry name" value="HTH_ARSR"/>
    <property type="match status" value="1"/>
</dbReference>
<keyword evidence="6" id="KW-1185">Reference proteome</keyword>
<dbReference type="NCBIfam" id="NF033788">
    <property type="entry name" value="HTH_metalloreg"/>
    <property type="match status" value="1"/>
</dbReference>
<dbReference type="SUPFAM" id="SSF46785">
    <property type="entry name" value="Winged helix' DNA-binding domain"/>
    <property type="match status" value="1"/>
</dbReference>
<dbReference type="EMBL" id="FONN01000008">
    <property type="protein sequence ID" value="SFE88592.1"/>
    <property type="molecule type" value="Genomic_DNA"/>
</dbReference>
<dbReference type="PANTHER" id="PTHR33154">
    <property type="entry name" value="TRANSCRIPTIONAL REGULATOR, ARSR FAMILY"/>
    <property type="match status" value="1"/>
</dbReference>
<dbReference type="GO" id="GO:0003700">
    <property type="term" value="F:DNA-binding transcription factor activity"/>
    <property type="evidence" value="ECO:0007669"/>
    <property type="project" value="InterPro"/>
</dbReference>
<accession>A0A1I2E6M7</accession>